<reference evidence="2 5" key="2">
    <citation type="submission" date="2021-01" db="EMBL/GenBank/DDBJ databases">
        <title>Whole genome shotgun sequence of Actinoplanes lobatus NBRC 12513.</title>
        <authorList>
            <person name="Komaki H."/>
            <person name="Tamura T."/>
        </authorList>
    </citation>
    <scope>NUCLEOTIDE SEQUENCE [LARGE SCALE GENOMIC DNA]</scope>
    <source>
        <strain evidence="2 5">NBRC 12513</strain>
    </source>
</reference>
<comment type="caution">
    <text evidence="3">The sequence shown here is derived from an EMBL/GenBank/DDBJ whole genome shotgun (WGS) entry which is preliminary data.</text>
</comment>
<protein>
    <recommendedName>
        <fullName evidence="1">AAA+ ATPase domain-containing protein</fullName>
    </recommendedName>
</protein>
<evidence type="ECO:0000313" key="2">
    <source>
        <dbReference type="EMBL" id="GIE39684.1"/>
    </source>
</evidence>
<reference evidence="3 4" key="1">
    <citation type="submission" date="2020-08" db="EMBL/GenBank/DDBJ databases">
        <title>Sequencing the genomes of 1000 actinobacteria strains.</title>
        <authorList>
            <person name="Klenk H.-P."/>
        </authorList>
    </citation>
    <scope>NUCLEOTIDE SEQUENCE [LARGE SCALE GENOMIC DNA]</scope>
    <source>
        <strain evidence="3 4">DSM 43150</strain>
    </source>
</reference>
<keyword evidence="5" id="KW-1185">Reference proteome</keyword>
<dbReference type="Proteomes" id="UP000631312">
    <property type="component" value="Unassembled WGS sequence"/>
</dbReference>
<name>A0A7W7MJW2_9ACTN</name>
<dbReference type="Pfam" id="PF07728">
    <property type="entry name" value="AAA_5"/>
    <property type="match status" value="1"/>
</dbReference>
<dbReference type="EMBL" id="JACHNC010000001">
    <property type="protein sequence ID" value="MBB4753077.1"/>
    <property type="molecule type" value="Genomic_DNA"/>
</dbReference>
<dbReference type="RefSeq" id="WP_188124817.1">
    <property type="nucleotide sequence ID" value="NZ_BOMP01000034.1"/>
</dbReference>
<dbReference type="SMART" id="SM00382">
    <property type="entry name" value="AAA"/>
    <property type="match status" value="1"/>
</dbReference>
<organism evidence="3 4">
    <name type="scientific">Actinoplanes lobatus</name>
    <dbReference type="NCBI Taxonomy" id="113568"/>
    <lineage>
        <taxon>Bacteria</taxon>
        <taxon>Bacillati</taxon>
        <taxon>Actinomycetota</taxon>
        <taxon>Actinomycetes</taxon>
        <taxon>Micromonosporales</taxon>
        <taxon>Micromonosporaceae</taxon>
        <taxon>Actinoplanes</taxon>
    </lineage>
</organism>
<dbReference type="GO" id="GO:0016887">
    <property type="term" value="F:ATP hydrolysis activity"/>
    <property type="evidence" value="ECO:0007669"/>
    <property type="project" value="InterPro"/>
</dbReference>
<evidence type="ECO:0000313" key="3">
    <source>
        <dbReference type="EMBL" id="MBB4753077.1"/>
    </source>
</evidence>
<proteinExistence type="predicted"/>
<dbReference type="GO" id="GO:0005524">
    <property type="term" value="F:ATP binding"/>
    <property type="evidence" value="ECO:0007669"/>
    <property type="project" value="InterPro"/>
</dbReference>
<dbReference type="Proteomes" id="UP000590511">
    <property type="component" value="Unassembled WGS sequence"/>
</dbReference>
<gene>
    <name evidence="2" type="ORF">Alo02nite_25820</name>
    <name evidence="3" type="ORF">BJ964_007238</name>
</gene>
<dbReference type="EMBL" id="BOMP01000034">
    <property type="protein sequence ID" value="GIE39684.1"/>
    <property type="molecule type" value="Genomic_DNA"/>
</dbReference>
<feature type="domain" description="AAA+ ATPase" evidence="1">
    <location>
        <begin position="40"/>
        <end position="181"/>
    </location>
</feature>
<dbReference type="InterPro" id="IPR003593">
    <property type="entry name" value="AAA+_ATPase"/>
</dbReference>
<sequence>MTAGAFAYVTYGTECDTGELVQFLDHAMTVNDRLATEGRHQTPVCVWGRHGIGKTEVVESVAAARRVPLVSIAPAQFEEMGDLLGMPVVVDGGTATRMAPPEWVPRQDGPGILLIDDVNRADDRILRGMMQLLQRSALTSWRLPARWQIVLTANPDGGDYSVTPMDDAMLTRMLHVTLRFDVKRWAGWAEAHDVDPRGIAFVLAYPETVTGSRTTPRTLVQFFGLIRDITDLRANLGLVTMLGEACLDSATVSAFVAFVNRGLDVLVTPEEILGAKEFGPVAARLTELADQGAERRVDILAAVCTRLVNVLAARRTKLTATEVNNLRSMLRLDVLPEDMRLALAQDLAMLDGTVGASRVLSDPATAQMLLMAGTMR</sequence>
<dbReference type="InterPro" id="IPR027417">
    <property type="entry name" value="P-loop_NTPase"/>
</dbReference>
<evidence type="ECO:0000313" key="4">
    <source>
        <dbReference type="Proteomes" id="UP000590511"/>
    </source>
</evidence>
<dbReference type="SUPFAM" id="SSF52540">
    <property type="entry name" value="P-loop containing nucleoside triphosphate hydrolases"/>
    <property type="match status" value="1"/>
</dbReference>
<dbReference type="InterPro" id="IPR011704">
    <property type="entry name" value="ATPase_dyneun-rel_AAA"/>
</dbReference>
<dbReference type="Gene3D" id="3.40.50.300">
    <property type="entry name" value="P-loop containing nucleotide triphosphate hydrolases"/>
    <property type="match status" value="1"/>
</dbReference>
<accession>A0A7W7MJW2</accession>
<dbReference type="AlphaFoldDB" id="A0A7W7MJW2"/>
<evidence type="ECO:0000313" key="5">
    <source>
        <dbReference type="Proteomes" id="UP000631312"/>
    </source>
</evidence>
<evidence type="ECO:0000259" key="1">
    <source>
        <dbReference type="SMART" id="SM00382"/>
    </source>
</evidence>